<evidence type="ECO:0000256" key="1">
    <source>
        <dbReference type="SAM" id="MobiDB-lite"/>
    </source>
</evidence>
<dbReference type="AlphaFoldDB" id="A0A4V1XA58"/>
<sequence>MCRSNKLRNVYCREALDARRLGHCETGAKITEHFFDQDSSGLCGRCKSLSPQQGRKTNSKSGYSNSSKRETVVRGRKRKACNIFEHVFEYAIEEEIRKWRWHEHEVKWDEATELYVVQSPAERSQDAQPKLHRQAKKPKTEKQNDGKQSTKPVQESELLVDHYSLQKSHQMREALSR</sequence>
<keyword evidence="3" id="KW-1185">Reference proteome</keyword>
<feature type="region of interest" description="Disordered" evidence="1">
    <location>
        <begin position="119"/>
        <end position="177"/>
    </location>
</feature>
<reference evidence="2 3" key="1">
    <citation type="submission" date="2018-06" db="EMBL/GenBank/DDBJ databases">
        <title>Complete Genomes of Monosporascus.</title>
        <authorList>
            <person name="Robinson A.J."/>
            <person name="Natvig D.O."/>
        </authorList>
    </citation>
    <scope>NUCLEOTIDE SEQUENCE [LARGE SCALE GENOMIC DNA]</scope>
    <source>
        <strain evidence="2 3">CBS 110550</strain>
    </source>
</reference>
<gene>
    <name evidence="2" type="ORF">DL764_006207</name>
</gene>
<dbReference type="Proteomes" id="UP000293360">
    <property type="component" value="Unassembled WGS sequence"/>
</dbReference>
<feature type="region of interest" description="Disordered" evidence="1">
    <location>
        <begin position="49"/>
        <end position="71"/>
    </location>
</feature>
<evidence type="ECO:0000313" key="2">
    <source>
        <dbReference type="EMBL" id="RYP01437.1"/>
    </source>
</evidence>
<dbReference type="EMBL" id="QJNU01000359">
    <property type="protein sequence ID" value="RYP01437.1"/>
    <property type="molecule type" value="Genomic_DNA"/>
</dbReference>
<proteinExistence type="predicted"/>
<organism evidence="2 3">
    <name type="scientific">Monosporascus ibericus</name>
    <dbReference type="NCBI Taxonomy" id="155417"/>
    <lineage>
        <taxon>Eukaryota</taxon>
        <taxon>Fungi</taxon>
        <taxon>Dikarya</taxon>
        <taxon>Ascomycota</taxon>
        <taxon>Pezizomycotina</taxon>
        <taxon>Sordariomycetes</taxon>
        <taxon>Xylariomycetidae</taxon>
        <taxon>Xylariales</taxon>
        <taxon>Xylariales incertae sedis</taxon>
        <taxon>Monosporascus</taxon>
    </lineage>
</organism>
<accession>A0A4V1XA58</accession>
<evidence type="ECO:0000313" key="3">
    <source>
        <dbReference type="Proteomes" id="UP000293360"/>
    </source>
</evidence>
<comment type="caution">
    <text evidence="2">The sequence shown here is derived from an EMBL/GenBank/DDBJ whole genome shotgun (WGS) entry which is preliminary data.</text>
</comment>
<dbReference type="OrthoDB" id="4778631at2759"/>
<name>A0A4V1XA58_9PEZI</name>
<feature type="compositionally biased region" description="Polar residues" evidence="1">
    <location>
        <begin position="49"/>
        <end position="66"/>
    </location>
</feature>
<protein>
    <submittedName>
        <fullName evidence="2">Uncharacterized protein</fullName>
    </submittedName>
</protein>